<evidence type="ECO:0000313" key="2">
    <source>
        <dbReference type="EMBL" id="KAK4434526.1"/>
    </source>
</evidence>
<keyword evidence="1" id="KW-0472">Membrane</keyword>
<protein>
    <submittedName>
        <fullName evidence="2">Uncharacterized protein</fullName>
    </submittedName>
</protein>
<dbReference type="AlphaFoldDB" id="A0AAE2CU09"/>
<organism evidence="2 3">
    <name type="scientific">Sesamum alatum</name>
    <dbReference type="NCBI Taxonomy" id="300844"/>
    <lineage>
        <taxon>Eukaryota</taxon>
        <taxon>Viridiplantae</taxon>
        <taxon>Streptophyta</taxon>
        <taxon>Embryophyta</taxon>
        <taxon>Tracheophyta</taxon>
        <taxon>Spermatophyta</taxon>
        <taxon>Magnoliopsida</taxon>
        <taxon>eudicotyledons</taxon>
        <taxon>Gunneridae</taxon>
        <taxon>Pentapetalae</taxon>
        <taxon>asterids</taxon>
        <taxon>lamiids</taxon>
        <taxon>Lamiales</taxon>
        <taxon>Pedaliaceae</taxon>
        <taxon>Sesamum</taxon>
    </lineage>
</organism>
<evidence type="ECO:0000313" key="3">
    <source>
        <dbReference type="Proteomes" id="UP001293254"/>
    </source>
</evidence>
<reference evidence="2" key="2">
    <citation type="journal article" date="2024" name="Plant">
        <title>Genomic evolution and insights into agronomic trait innovations of Sesamum species.</title>
        <authorList>
            <person name="Miao H."/>
            <person name="Wang L."/>
            <person name="Qu L."/>
            <person name="Liu H."/>
            <person name="Sun Y."/>
            <person name="Le M."/>
            <person name="Wang Q."/>
            <person name="Wei S."/>
            <person name="Zheng Y."/>
            <person name="Lin W."/>
            <person name="Duan Y."/>
            <person name="Cao H."/>
            <person name="Xiong S."/>
            <person name="Wang X."/>
            <person name="Wei L."/>
            <person name="Li C."/>
            <person name="Ma Q."/>
            <person name="Ju M."/>
            <person name="Zhao R."/>
            <person name="Li G."/>
            <person name="Mu C."/>
            <person name="Tian Q."/>
            <person name="Mei H."/>
            <person name="Zhang T."/>
            <person name="Gao T."/>
            <person name="Zhang H."/>
        </authorList>
    </citation>
    <scope>NUCLEOTIDE SEQUENCE</scope>
    <source>
        <strain evidence="2">3651</strain>
    </source>
</reference>
<proteinExistence type="predicted"/>
<name>A0AAE2CU09_9LAMI</name>
<evidence type="ECO:0000256" key="1">
    <source>
        <dbReference type="SAM" id="Phobius"/>
    </source>
</evidence>
<keyword evidence="1" id="KW-1133">Transmembrane helix</keyword>
<dbReference type="Proteomes" id="UP001293254">
    <property type="component" value="Unassembled WGS sequence"/>
</dbReference>
<dbReference type="EMBL" id="JACGWO010000002">
    <property type="protein sequence ID" value="KAK4434526.1"/>
    <property type="molecule type" value="Genomic_DNA"/>
</dbReference>
<feature type="transmembrane region" description="Helical" evidence="1">
    <location>
        <begin position="78"/>
        <end position="97"/>
    </location>
</feature>
<keyword evidence="1" id="KW-0812">Transmembrane</keyword>
<accession>A0AAE2CU09</accession>
<keyword evidence="3" id="KW-1185">Reference proteome</keyword>
<comment type="caution">
    <text evidence="2">The sequence shown here is derived from an EMBL/GenBank/DDBJ whole genome shotgun (WGS) entry which is preliminary data.</text>
</comment>
<sequence length="194" mass="21619">MDLKRFGLQLVFHRLIDRPADFLLAADVKRCRVGRSDAVFNTSMKVTSEIFLLMVIYLVRWQFVDLEDSSDGTGIGPALPLVCGVLSLALVLVLFCIPTVKFSNRSKLFGPEWIRGWIIVRAGETYPVEQSCAVSLLAARCHSRLVISIEDVTALRELVAAVEIALGSRVPLFVDQVFAIVARVMLCWLLLNPE</sequence>
<gene>
    <name evidence="2" type="ORF">Salat_0615400</name>
</gene>
<feature type="transmembrane region" description="Helical" evidence="1">
    <location>
        <begin position="38"/>
        <end position="58"/>
    </location>
</feature>
<reference evidence="2" key="1">
    <citation type="submission" date="2020-06" db="EMBL/GenBank/DDBJ databases">
        <authorList>
            <person name="Li T."/>
            <person name="Hu X."/>
            <person name="Zhang T."/>
            <person name="Song X."/>
            <person name="Zhang H."/>
            <person name="Dai N."/>
            <person name="Sheng W."/>
            <person name="Hou X."/>
            <person name="Wei L."/>
        </authorList>
    </citation>
    <scope>NUCLEOTIDE SEQUENCE</scope>
    <source>
        <strain evidence="2">3651</strain>
        <tissue evidence="2">Leaf</tissue>
    </source>
</reference>